<dbReference type="InterPro" id="IPR051269">
    <property type="entry name" value="Fe-S_cluster_ET"/>
</dbReference>
<keyword evidence="6 8" id="KW-0411">Iron-sulfur</keyword>
<comment type="cofactor">
    <cofactor evidence="1">
        <name>[3Fe-4S] cluster</name>
        <dbReference type="ChEBI" id="CHEBI:21137"/>
    </cofactor>
</comment>
<evidence type="ECO:0000256" key="1">
    <source>
        <dbReference type="ARBA" id="ARBA00001927"/>
    </source>
</evidence>
<keyword evidence="7" id="KW-0003">3Fe-4S</keyword>
<dbReference type="OrthoDB" id="3215002at2"/>
<dbReference type="AlphaFoldDB" id="A0A1H8QHF5"/>
<comment type="function">
    <text evidence="8">Ferredoxins are iron-sulfur proteins that transfer electrons in a wide variety of metabolic reactions.</text>
</comment>
<dbReference type="Gene3D" id="3.30.70.20">
    <property type="match status" value="1"/>
</dbReference>
<keyword evidence="3 8" id="KW-0479">Metal-binding</keyword>
<evidence type="ECO:0000313" key="10">
    <source>
        <dbReference type="Proteomes" id="UP000198960"/>
    </source>
</evidence>
<protein>
    <recommendedName>
        <fullName evidence="8">Ferredoxin</fullName>
    </recommendedName>
</protein>
<dbReference type="SUPFAM" id="SSF54862">
    <property type="entry name" value="4Fe-4S ferredoxins"/>
    <property type="match status" value="1"/>
</dbReference>
<sequence length="64" mass="6829">MRVSVDLDVCQGHGVCHMSAPAVFELDPDDAHSIVQLDPVPAEYEADARIAADACPERAITVIP</sequence>
<dbReference type="PANTHER" id="PTHR36923:SF3">
    <property type="entry name" value="FERREDOXIN"/>
    <property type="match status" value="1"/>
</dbReference>
<keyword evidence="4 8" id="KW-0249">Electron transport</keyword>
<dbReference type="GO" id="GO:0051538">
    <property type="term" value="F:3 iron, 4 sulfur cluster binding"/>
    <property type="evidence" value="ECO:0007669"/>
    <property type="project" value="UniProtKB-KW"/>
</dbReference>
<name>A0A1H8QHF5_9ACTN</name>
<dbReference type="Pfam" id="PF13459">
    <property type="entry name" value="Fer4_15"/>
    <property type="match status" value="1"/>
</dbReference>
<dbReference type="InterPro" id="IPR001080">
    <property type="entry name" value="3Fe4S_ferredoxin"/>
</dbReference>
<keyword evidence="10" id="KW-1185">Reference proteome</keyword>
<dbReference type="STRING" id="673521.SAMN05660991_00609"/>
<evidence type="ECO:0000256" key="5">
    <source>
        <dbReference type="ARBA" id="ARBA00023004"/>
    </source>
</evidence>
<dbReference type="GO" id="GO:0009055">
    <property type="term" value="F:electron transfer activity"/>
    <property type="evidence" value="ECO:0007669"/>
    <property type="project" value="UniProtKB-UniRule"/>
</dbReference>
<dbReference type="RefSeq" id="WP_091940070.1">
    <property type="nucleotide sequence ID" value="NZ_FOEE01000002.1"/>
</dbReference>
<proteinExistence type="predicted"/>
<dbReference type="PRINTS" id="PR00352">
    <property type="entry name" value="3FE4SFRDOXIN"/>
</dbReference>
<reference evidence="10" key="1">
    <citation type="submission" date="2016-10" db="EMBL/GenBank/DDBJ databases">
        <authorList>
            <person name="Varghese N."/>
            <person name="Submissions S."/>
        </authorList>
    </citation>
    <scope>NUCLEOTIDE SEQUENCE [LARGE SCALE GENOMIC DNA]</scope>
    <source>
        <strain evidence="10">DSM 45413</strain>
    </source>
</reference>
<dbReference type="EMBL" id="FOEE01000002">
    <property type="protein sequence ID" value="SEO53632.1"/>
    <property type="molecule type" value="Genomic_DNA"/>
</dbReference>
<gene>
    <name evidence="9" type="ORF">SAMN05660991_00609</name>
</gene>
<dbReference type="PANTHER" id="PTHR36923">
    <property type="entry name" value="FERREDOXIN"/>
    <property type="match status" value="1"/>
</dbReference>
<evidence type="ECO:0000313" key="9">
    <source>
        <dbReference type="EMBL" id="SEO53632.1"/>
    </source>
</evidence>
<evidence type="ECO:0000256" key="3">
    <source>
        <dbReference type="ARBA" id="ARBA00022723"/>
    </source>
</evidence>
<organism evidence="9 10">
    <name type="scientific">Trujillonella endophytica</name>
    <dbReference type="NCBI Taxonomy" id="673521"/>
    <lineage>
        <taxon>Bacteria</taxon>
        <taxon>Bacillati</taxon>
        <taxon>Actinomycetota</taxon>
        <taxon>Actinomycetes</taxon>
        <taxon>Geodermatophilales</taxon>
        <taxon>Geodermatophilaceae</taxon>
        <taxon>Trujillonella</taxon>
    </lineage>
</organism>
<evidence type="ECO:0000256" key="6">
    <source>
        <dbReference type="ARBA" id="ARBA00023014"/>
    </source>
</evidence>
<evidence type="ECO:0000256" key="8">
    <source>
        <dbReference type="RuleBase" id="RU368020"/>
    </source>
</evidence>
<dbReference type="GO" id="GO:0005506">
    <property type="term" value="F:iron ion binding"/>
    <property type="evidence" value="ECO:0007669"/>
    <property type="project" value="UniProtKB-UniRule"/>
</dbReference>
<dbReference type="Proteomes" id="UP000198960">
    <property type="component" value="Unassembled WGS sequence"/>
</dbReference>
<evidence type="ECO:0000256" key="2">
    <source>
        <dbReference type="ARBA" id="ARBA00022448"/>
    </source>
</evidence>
<keyword evidence="5 8" id="KW-0408">Iron</keyword>
<evidence type="ECO:0000256" key="7">
    <source>
        <dbReference type="ARBA" id="ARBA00023291"/>
    </source>
</evidence>
<keyword evidence="2 8" id="KW-0813">Transport</keyword>
<accession>A0A1H8QHF5</accession>
<evidence type="ECO:0000256" key="4">
    <source>
        <dbReference type="ARBA" id="ARBA00022982"/>
    </source>
</evidence>